<evidence type="ECO:0000313" key="2">
    <source>
        <dbReference type="EMBL" id="JAT42948.1"/>
    </source>
</evidence>
<dbReference type="PANTHER" id="PTHR33095:SF127">
    <property type="entry name" value="OS05G0578100 PROTEIN"/>
    <property type="match status" value="1"/>
</dbReference>
<proteinExistence type="predicted"/>
<accession>A0A1D1XKM0</accession>
<evidence type="ECO:0000256" key="1">
    <source>
        <dbReference type="SAM" id="MobiDB-lite"/>
    </source>
</evidence>
<dbReference type="EMBL" id="GDJX01024988">
    <property type="protein sequence ID" value="JAT42948.1"/>
    <property type="molecule type" value="Transcribed_RNA"/>
</dbReference>
<dbReference type="PANTHER" id="PTHR33095">
    <property type="entry name" value="OS07G0619500 PROTEIN"/>
    <property type="match status" value="1"/>
</dbReference>
<feature type="compositionally biased region" description="Acidic residues" evidence="1">
    <location>
        <begin position="68"/>
        <end position="81"/>
    </location>
</feature>
<dbReference type="AlphaFoldDB" id="A0A1D1XKM0"/>
<feature type="region of interest" description="Disordered" evidence="1">
    <location>
        <begin position="42"/>
        <end position="81"/>
    </location>
</feature>
<feature type="non-terminal residue" evidence="2">
    <location>
        <position position="139"/>
    </location>
</feature>
<feature type="compositionally biased region" description="Low complexity" evidence="1">
    <location>
        <begin position="1"/>
        <end position="10"/>
    </location>
</feature>
<gene>
    <name evidence="2" type="ORF">g.84076</name>
</gene>
<name>A0A1D1XKM0_9ARAE</name>
<organism evidence="2">
    <name type="scientific">Anthurium amnicola</name>
    <dbReference type="NCBI Taxonomy" id="1678845"/>
    <lineage>
        <taxon>Eukaryota</taxon>
        <taxon>Viridiplantae</taxon>
        <taxon>Streptophyta</taxon>
        <taxon>Embryophyta</taxon>
        <taxon>Tracheophyta</taxon>
        <taxon>Spermatophyta</taxon>
        <taxon>Magnoliopsida</taxon>
        <taxon>Liliopsida</taxon>
        <taxon>Araceae</taxon>
        <taxon>Pothoideae</taxon>
        <taxon>Potheae</taxon>
        <taxon>Anthurium</taxon>
    </lineage>
</organism>
<reference evidence="2" key="1">
    <citation type="submission" date="2015-07" db="EMBL/GenBank/DDBJ databases">
        <title>Transcriptome Assembly of Anthurium amnicola.</title>
        <authorList>
            <person name="Suzuki J."/>
        </authorList>
    </citation>
    <scope>NUCLEOTIDE SEQUENCE</scope>
</reference>
<protein>
    <submittedName>
        <fullName evidence="2">Uncharacterized protein</fullName>
    </submittedName>
</protein>
<sequence>MQSPPLLQGAGEEEEGLSSTPSFRRMPTHDVLPGFEESAWADSLFGSPPEIPAVDFRHEGVNPVGGGDDGDGDDDDDGSEEFEFSVLSRDSFDGIEPIAADEIFSNGQIRPIYPLFGRALFLDDAELLPREGEGGRLGD</sequence>
<feature type="region of interest" description="Disordered" evidence="1">
    <location>
        <begin position="1"/>
        <end position="30"/>
    </location>
</feature>